<evidence type="ECO:0000256" key="1">
    <source>
        <dbReference type="ARBA" id="ARBA00006930"/>
    </source>
</evidence>
<name>A0A3D8PMY1_9BACI</name>
<feature type="coiled-coil region" evidence="4">
    <location>
        <begin position="713"/>
        <end position="849"/>
    </location>
</feature>
<accession>A0A3D8PMY1</accession>
<dbReference type="AlphaFoldDB" id="A0A3D8PMY1"/>
<feature type="coiled-coil region" evidence="4">
    <location>
        <begin position="281"/>
        <end position="365"/>
    </location>
</feature>
<dbReference type="PANTHER" id="PTHR32114">
    <property type="entry name" value="ABC TRANSPORTER ABCH.3"/>
    <property type="match status" value="1"/>
</dbReference>
<sequence length="1030" mass="119500">MKPLKLTMTAFGPYKYTETIDFTELRENKLFVISGNTGAGKTTIFDAICFALYGSASGSDREDNRMLRSDFADDNTNTAVELEFALSGKVYRVLRQLGHVKQGNKSKTGERYEFFEKRDGSEVPCVDRQIVSEIDKKIEDIIGLTQDQFKQIVMLPQGEFRKLLTSKTENKEAILRRLFKTENYQQLNELLRKKKNTVEQDFNKMQQIRDHYIQSIMSVLPSRAESSLFHVLTSEYYNVNQVVAALKEEVQFYLEKMVHDQRKYEDAYRSHDKKQTAFYQAKAINERFAELDHKEDQLKEQQAQIPHIAKREEQLEAAERANKIEIFEKQLEEWRTEEKANKRDLAIVEESKEKAAHHLVKAEEQYKVEANNQGKREAVSKQLEQLNDHLPVVKEIDYQKKHLQTLEHKGKQALNDLNRAKEVLQEKRNQMELYQEKIKADDEAVGQLPEKQQILQAMREKVKVLMTYHKLMKAQDKYEKDVQTNKVIYEQSKASYQQAEASWLNNQAIVLAGHLHHGEACPVCGSLEHPNKAVTVADMVTREQLDALKQELDNNDRVYRDAIVGLRANQSQLEEKEQEVRSFNISIQGVTANIEQLTLDGKRLGEEEKQLIKLRDELKRIKETQEKLSLEIKQLEPQKDKIEKLYYEIKTSYKTDIALYEDRIKKIPEEVRILTELEKQINEKHALKLAMQKAWDDAETNYQKANEEQVRVVANLSHAMKQLQATKEKRERSENQFKEALINAKFESVEAYEKAKHSEEEQQKWKDAIKQFNQQLSTLTHQVNELKMALKEKNRIDLTLLQKELVDLKQAYEHALQQLNLSKENKQEAFKLKENILKSQRNVEEEEKQLATISDLYDVVRGQNSQKLSFERYLQIEYLEQIIDAANGRLRRLSNGQFYLIRSDRQETHGKQSGLALDVYDSYTGQARDVKTLSGGEKFNASLSLALGMSDVIQSFQGNISIDTMFIDEGFGSLDEESLMKAIDALIDLQQSGRMIGVISHVGELKSMFPAMLEVKKTKEGYSQAKFVIK</sequence>
<evidence type="ECO:0000259" key="5">
    <source>
        <dbReference type="Pfam" id="PF13476"/>
    </source>
</evidence>
<keyword evidence="6" id="KW-0269">Exonuclease</keyword>
<dbReference type="RefSeq" id="WP_115773916.1">
    <property type="nucleotide sequence ID" value="NZ_PIOC01000020.1"/>
</dbReference>
<dbReference type="InterPro" id="IPR027417">
    <property type="entry name" value="P-loop_NTPase"/>
</dbReference>
<feature type="coiled-coil region" evidence="4">
    <location>
        <begin position="403"/>
        <end position="444"/>
    </location>
</feature>
<evidence type="ECO:0000256" key="3">
    <source>
        <dbReference type="ARBA" id="ARBA00013368"/>
    </source>
</evidence>
<keyword evidence="7" id="KW-1185">Reference proteome</keyword>
<keyword evidence="4" id="KW-0175">Coiled coil</keyword>
<organism evidence="6 7">
    <name type="scientific">Oceanobacillus arenosus</name>
    <dbReference type="NCBI Taxonomy" id="1229153"/>
    <lineage>
        <taxon>Bacteria</taxon>
        <taxon>Bacillati</taxon>
        <taxon>Bacillota</taxon>
        <taxon>Bacilli</taxon>
        <taxon>Bacillales</taxon>
        <taxon>Bacillaceae</taxon>
        <taxon>Oceanobacillus</taxon>
    </lineage>
</organism>
<evidence type="ECO:0000256" key="2">
    <source>
        <dbReference type="ARBA" id="ARBA00011322"/>
    </source>
</evidence>
<feature type="domain" description="Rad50/SbcC-type AAA" evidence="5">
    <location>
        <begin position="5"/>
        <end position="206"/>
    </location>
</feature>
<dbReference type="InterPro" id="IPR038729">
    <property type="entry name" value="Rad50/SbcC_AAA"/>
</dbReference>
<protein>
    <recommendedName>
        <fullName evidence="3">Nuclease SbcCD subunit C</fullName>
    </recommendedName>
</protein>
<keyword evidence="6" id="KW-0378">Hydrolase</keyword>
<evidence type="ECO:0000256" key="4">
    <source>
        <dbReference type="SAM" id="Coils"/>
    </source>
</evidence>
<feature type="coiled-coil region" evidence="4">
    <location>
        <begin position="604"/>
        <end position="631"/>
    </location>
</feature>
<dbReference type="PANTHER" id="PTHR32114:SF2">
    <property type="entry name" value="ABC TRANSPORTER ABCH.3"/>
    <property type="match status" value="1"/>
</dbReference>
<dbReference type="EMBL" id="PIOC01000020">
    <property type="protein sequence ID" value="RDW17334.1"/>
    <property type="molecule type" value="Genomic_DNA"/>
</dbReference>
<dbReference type="GO" id="GO:0004527">
    <property type="term" value="F:exonuclease activity"/>
    <property type="evidence" value="ECO:0007669"/>
    <property type="project" value="UniProtKB-KW"/>
</dbReference>
<reference evidence="7" key="1">
    <citation type="submission" date="2017-11" db="EMBL/GenBank/DDBJ databases">
        <authorList>
            <person name="Zhu W."/>
        </authorList>
    </citation>
    <scope>NUCLEOTIDE SEQUENCE [LARGE SCALE GENOMIC DNA]</scope>
    <source>
        <strain evidence="7">CAU 1183</strain>
    </source>
</reference>
<dbReference type="Pfam" id="PF13558">
    <property type="entry name" value="SbcC_Walker_B"/>
    <property type="match status" value="1"/>
</dbReference>
<comment type="subunit">
    <text evidence="2">Heterodimer of SbcC and SbcD.</text>
</comment>
<evidence type="ECO:0000313" key="7">
    <source>
        <dbReference type="Proteomes" id="UP000257143"/>
    </source>
</evidence>
<comment type="similarity">
    <text evidence="1">Belongs to the SMC family. SbcC subfamily.</text>
</comment>
<proteinExistence type="inferred from homology"/>
<evidence type="ECO:0000313" key="6">
    <source>
        <dbReference type="EMBL" id="RDW17334.1"/>
    </source>
</evidence>
<dbReference type="Pfam" id="PF13476">
    <property type="entry name" value="AAA_23"/>
    <property type="match status" value="1"/>
</dbReference>
<comment type="caution">
    <text evidence="6">The sequence shown here is derived from an EMBL/GenBank/DDBJ whole genome shotgun (WGS) entry which is preliminary data.</text>
</comment>
<dbReference type="Proteomes" id="UP000257143">
    <property type="component" value="Unassembled WGS sequence"/>
</dbReference>
<dbReference type="SUPFAM" id="SSF52540">
    <property type="entry name" value="P-loop containing nucleoside triphosphate hydrolases"/>
    <property type="match status" value="1"/>
</dbReference>
<dbReference type="OrthoDB" id="9795626at2"/>
<gene>
    <name evidence="6" type="ORF">CWR48_14145</name>
</gene>
<dbReference type="Gene3D" id="3.40.50.300">
    <property type="entry name" value="P-loop containing nucleotide triphosphate hydrolases"/>
    <property type="match status" value="2"/>
</dbReference>
<keyword evidence="6" id="KW-0540">Nuclease</keyword>